<sequence>MAKPSTSSIVTMVSEPATSEIACKPDYRISIRTLCLLGALLPGFGCYACIAYTYLFQLDKVLNFVSSHCPNVKSPFPPVSYSIGVWEPQRFFWLLILCIHLPPRLFFAVIYTRQYRLGKSEHQKSVWFRRVMYAHMRFLILEPLGLVCVSVIDIDSHFLIHAICYSVWIISFNFNMLLNTILHHYSGYRTLHDNHDCTFQIKRLMFIIGCPLAISTGVSYLTYVYYCINFSYAAFSVAEYIIVGFNSMFYFLIVWEMGDSHIDMTLGNLGKALQDA</sequence>
<dbReference type="PANTHER" id="PTHR12892">
    <property type="entry name" value="FGF RECEPTOR ACTIVATING PROTEIN 1"/>
    <property type="match status" value="1"/>
</dbReference>
<keyword evidence="1" id="KW-1133">Transmembrane helix</keyword>
<feature type="transmembrane region" description="Helical" evidence="1">
    <location>
        <begin position="132"/>
        <end position="152"/>
    </location>
</feature>
<evidence type="ECO:0000313" key="4">
    <source>
        <dbReference type="WBParaSite" id="Pan_g9561.t1"/>
    </source>
</evidence>
<dbReference type="GO" id="GO:0000139">
    <property type="term" value="C:Golgi membrane"/>
    <property type="evidence" value="ECO:0007669"/>
    <property type="project" value="InterPro"/>
</dbReference>
<feature type="domain" description="CWH43-like N-terminal" evidence="2">
    <location>
        <begin position="33"/>
        <end position="259"/>
    </location>
</feature>
<evidence type="ECO:0000256" key="1">
    <source>
        <dbReference type="SAM" id="Phobius"/>
    </source>
</evidence>
<feature type="transmembrane region" description="Helical" evidence="1">
    <location>
        <begin position="232"/>
        <end position="255"/>
    </location>
</feature>
<dbReference type="GO" id="GO:0006506">
    <property type="term" value="P:GPI anchor biosynthetic process"/>
    <property type="evidence" value="ECO:0007669"/>
    <property type="project" value="TreeGrafter"/>
</dbReference>
<keyword evidence="3" id="KW-1185">Reference proteome</keyword>
<evidence type="ECO:0000259" key="2">
    <source>
        <dbReference type="Pfam" id="PF10277"/>
    </source>
</evidence>
<dbReference type="Proteomes" id="UP000492821">
    <property type="component" value="Unassembled WGS sequence"/>
</dbReference>
<dbReference type="AlphaFoldDB" id="A0A7E5A1T9"/>
<reference evidence="4" key="2">
    <citation type="submission" date="2020-10" db="UniProtKB">
        <authorList>
            <consortium name="WormBaseParasite"/>
        </authorList>
    </citation>
    <scope>IDENTIFICATION</scope>
</reference>
<keyword evidence="1" id="KW-0812">Transmembrane</keyword>
<keyword evidence="1" id="KW-0472">Membrane</keyword>
<dbReference type="Pfam" id="PF10277">
    <property type="entry name" value="Frag1"/>
    <property type="match status" value="1"/>
</dbReference>
<feature type="transmembrane region" description="Helical" evidence="1">
    <location>
        <begin position="91"/>
        <end position="111"/>
    </location>
</feature>
<accession>A0A7E5A1T9</accession>
<dbReference type="PANTHER" id="PTHR12892:SF15">
    <property type="entry name" value="POST-GPI ATTACHMENT TO PROTEINS FACTOR 2-LIKE"/>
    <property type="match status" value="1"/>
</dbReference>
<dbReference type="WBParaSite" id="Pan_g9561.t1">
    <property type="protein sequence ID" value="Pan_g9561.t1"/>
    <property type="gene ID" value="Pan_g9561"/>
</dbReference>
<feature type="transmembrane region" description="Helical" evidence="1">
    <location>
        <begin position="158"/>
        <end position="182"/>
    </location>
</feature>
<feature type="transmembrane region" description="Helical" evidence="1">
    <location>
        <begin position="34"/>
        <end position="55"/>
    </location>
</feature>
<dbReference type="InterPro" id="IPR019402">
    <property type="entry name" value="CWH43_N"/>
</dbReference>
<protein>
    <submittedName>
        <fullName evidence="4">Frag1/DRAM/Sfk1 family-domain-containing protein</fullName>
    </submittedName>
</protein>
<evidence type="ECO:0000313" key="3">
    <source>
        <dbReference type="Proteomes" id="UP000492821"/>
    </source>
</evidence>
<organism evidence="3 4">
    <name type="scientific">Panagrellus redivivus</name>
    <name type="common">Microworm</name>
    <dbReference type="NCBI Taxonomy" id="6233"/>
    <lineage>
        <taxon>Eukaryota</taxon>
        <taxon>Metazoa</taxon>
        <taxon>Ecdysozoa</taxon>
        <taxon>Nematoda</taxon>
        <taxon>Chromadorea</taxon>
        <taxon>Rhabditida</taxon>
        <taxon>Tylenchina</taxon>
        <taxon>Panagrolaimomorpha</taxon>
        <taxon>Panagrolaimoidea</taxon>
        <taxon>Panagrolaimidae</taxon>
        <taxon>Panagrellus</taxon>
    </lineage>
</organism>
<feature type="transmembrane region" description="Helical" evidence="1">
    <location>
        <begin position="203"/>
        <end position="226"/>
    </location>
</feature>
<name>A0A7E5A1T9_PANRE</name>
<dbReference type="GO" id="GO:0005789">
    <property type="term" value="C:endoplasmic reticulum membrane"/>
    <property type="evidence" value="ECO:0007669"/>
    <property type="project" value="TreeGrafter"/>
</dbReference>
<proteinExistence type="predicted"/>
<reference evidence="3" key="1">
    <citation type="journal article" date="2013" name="Genetics">
        <title>The draft genome and transcriptome of Panagrellus redivivus are shaped by the harsh demands of a free-living lifestyle.</title>
        <authorList>
            <person name="Srinivasan J."/>
            <person name="Dillman A.R."/>
            <person name="Macchietto M.G."/>
            <person name="Heikkinen L."/>
            <person name="Lakso M."/>
            <person name="Fracchia K.M."/>
            <person name="Antoshechkin I."/>
            <person name="Mortazavi A."/>
            <person name="Wong G."/>
            <person name="Sternberg P.W."/>
        </authorList>
    </citation>
    <scope>NUCLEOTIDE SEQUENCE [LARGE SCALE GENOMIC DNA]</scope>
    <source>
        <strain evidence="3">MT8872</strain>
    </source>
</reference>
<dbReference type="InterPro" id="IPR039545">
    <property type="entry name" value="PGAP2"/>
</dbReference>